<evidence type="ECO:0000256" key="4">
    <source>
        <dbReference type="HAMAP-Rule" id="MF_01401"/>
    </source>
</evidence>
<feature type="domain" description="Peptide methionine sulphoxide reductase MsrA" evidence="6">
    <location>
        <begin position="84"/>
        <end position="234"/>
    </location>
</feature>
<name>A0ABY6VYT6_9BURK</name>
<dbReference type="NCBIfam" id="TIGR00401">
    <property type="entry name" value="msrA"/>
    <property type="match status" value="1"/>
</dbReference>
<dbReference type="Proteomes" id="UP000366065">
    <property type="component" value="Unassembled WGS sequence"/>
</dbReference>
<dbReference type="InterPro" id="IPR002569">
    <property type="entry name" value="Met_Sox_Rdtase_MsrA_dom"/>
</dbReference>
<dbReference type="EC" id="1.8.4.11" evidence="4"/>
<accession>A0ABY6VYT6</accession>
<evidence type="ECO:0000313" key="8">
    <source>
        <dbReference type="Proteomes" id="UP000366065"/>
    </source>
</evidence>
<comment type="catalytic activity">
    <reaction evidence="3 4">
        <text>[thioredoxin]-disulfide + L-methionine + H2O = L-methionine (S)-S-oxide + [thioredoxin]-dithiol</text>
        <dbReference type="Rhea" id="RHEA:19993"/>
        <dbReference type="Rhea" id="RHEA-COMP:10698"/>
        <dbReference type="Rhea" id="RHEA-COMP:10700"/>
        <dbReference type="ChEBI" id="CHEBI:15377"/>
        <dbReference type="ChEBI" id="CHEBI:29950"/>
        <dbReference type="ChEBI" id="CHEBI:50058"/>
        <dbReference type="ChEBI" id="CHEBI:57844"/>
        <dbReference type="ChEBI" id="CHEBI:58772"/>
        <dbReference type="EC" id="1.8.4.11"/>
    </reaction>
</comment>
<evidence type="ECO:0000313" key="7">
    <source>
        <dbReference type="EMBL" id="VVE05347.1"/>
    </source>
</evidence>
<evidence type="ECO:0000259" key="6">
    <source>
        <dbReference type="Pfam" id="PF01625"/>
    </source>
</evidence>
<gene>
    <name evidence="4" type="primary">msrA</name>
    <name evidence="7" type="ORF">PCA20602_02358</name>
</gene>
<protein>
    <recommendedName>
        <fullName evidence="4">Peptide methionine sulfoxide reductase MsrA</fullName>
        <shortName evidence="4">Protein-methionine-S-oxide reductase</shortName>
        <ecNumber evidence="4">1.8.4.11</ecNumber>
    </recommendedName>
    <alternativeName>
        <fullName evidence="4">Peptide-methionine (S)-S-oxide reductase</fullName>
        <shortName evidence="4">Peptide Met(O) reductase</shortName>
    </alternativeName>
</protein>
<feature type="compositionally biased region" description="Low complexity" evidence="5">
    <location>
        <begin position="7"/>
        <end position="17"/>
    </location>
</feature>
<feature type="region of interest" description="Disordered" evidence="5">
    <location>
        <begin position="1"/>
        <end position="32"/>
    </location>
</feature>
<comment type="similarity">
    <text evidence="4">Belongs to the MsrA Met sulfoxide reductase family.</text>
</comment>
<dbReference type="PANTHER" id="PTHR43774:SF1">
    <property type="entry name" value="PEPTIDE METHIONINE SULFOXIDE REDUCTASE MSRA 2"/>
    <property type="match status" value="1"/>
</dbReference>
<dbReference type="RefSeq" id="WP_150721366.1">
    <property type="nucleotide sequence ID" value="NZ_CABPRV010000004.1"/>
</dbReference>
<dbReference type="InterPro" id="IPR036509">
    <property type="entry name" value="Met_Sox_Rdtase_MsrA_sf"/>
</dbReference>
<feature type="active site" evidence="4">
    <location>
        <position position="91"/>
    </location>
</feature>
<reference evidence="7 8" key="1">
    <citation type="submission" date="2019-08" db="EMBL/GenBank/DDBJ databases">
        <authorList>
            <person name="Peeters C."/>
        </authorList>
    </citation>
    <scope>NUCLEOTIDE SEQUENCE [LARGE SCALE GENOMIC DNA]</scope>
    <source>
        <strain evidence="7 8">LMG 20602</strain>
    </source>
</reference>
<comment type="caution">
    <text evidence="7">The sequence shown here is derived from an EMBL/GenBank/DDBJ whole genome shotgun (WGS) entry which is preliminary data.</text>
</comment>
<evidence type="ECO:0000256" key="3">
    <source>
        <dbReference type="ARBA" id="ARBA00048782"/>
    </source>
</evidence>
<dbReference type="SUPFAM" id="SSF55068">
    <property type="entry name" value="Peptide methionine sulfoxide reductase"/>
    <property type="match status" value="1"/>
</dbReference>
<comment type="catalytic activity">
    <reaction evidence="2 4">
        <text>L-methionyl-[protein] + [thioredoxin]-disulfide + H2O = L-methionyl-(S)-S-oxide-[protein] + [thioredoxin]-dithiol</text>
        <dbReference type="Rhea" id="RHEA:14217"/>
        <dbReference type="Rhea" id="RHEA-COMP:10698"/>
        <dbReference type="Rhea" id="RHEA-COMP:10700"/>
        <dbReference type="Rhea" id="RHEA-COMP:12313"/>
        <dbReference type="Rhea" id="RHEA-COMP:12315"/>
        <dbReference type="ChEBI" id="CHEBI:15377"/>
        <dbReference type="ChEBI" id="CHEBI:16044"/>
        <dbReference type="ChEBI" id="CHEBI:29950"/>
        <dbReference type="ChEBI" id="CHEBI:44120"/>
        <dbReference type="ChEBI" id="CHEBI:50058"/>
        <dbReference type="EC" id="1.8.4.11"/>
    </reaction>
</comment>
<proteinExistence type="inferred from homology"/>
<dbReference type="Gene3D" id="3.30.1060.10">
    <property type="entry name" value="Peptide methionine sulphoxide reductase MsrA"/>
    <property type="match status" value="1"/>
</dbReference>
<dbReference type="EMBL" id="CABPRV010000004">
    <property type="protein sequence ID" value="VVE05347.1"/>
    <property type="molecule type" value="Genomic_DNA"/>
</dbReference>
<evidence type="ECO:0000256" key="5">
    <source>
        <dbReference type="SAM" id="MobiDB-lite"/>
    </source>
</evidence>
<dbReference type="Pfam" id="PF01625">
    <property type="entry name" value="PMSR"/>
    <property type="match status" value="1"/>
</dbReference>
<keyword evidence="1 4" id="KW-0560">Oxidoreductase</keyword>
<dbReference type="HAMAP" id="MF_01401">
    <property type="entry name" value="MsrA"/>
    <property type="match status" value="1"/>
</dbReference>
<keyword evidence="8" id="KW-1185">Reference proteome</keyword>
<sequence length="269" mass="29426">MTKFDSQQRQQQQQQQQPLHHDAATSRRKTSPISHLRRALIGTAAVAAGVFVWQSGAFAFGAEDAVVIAAPKLDEPSTGARTETAVFAGGCFWGVQGVFQHVKGVTKAESGYAGGTAKTADYETVSTGSTGHAESVQVTFDPQQVSYGKLLQIYFSVAHNPTEVNRQGPDSGTQYRSAVFPMTDAQRQVATAYIAQLDASHAYNKPIATKVEKYTGFYAAETYHQDFLTEHPTYPYIVINDLPKVKDLKRIFPTQYRDSPVLVKTASTK</sequence>
<evidence type="ECO:0000256" key="2">
    <source>
        <dbReference type="ARBA" id="ARBA00047806"/>
    </source>
</evidence>
<dbReference type="PANTHER" id="PTHR43774">
    <property type="entry name" value="PEPTIDE METHIONINE SULFOXIDE REDUCTASE"/>
    <property type="match status" value="1"/>
</dbReference>
<comment type="function">
    <text evidence="4">Has an important function as a repair enzyme for proteins that have been inactivated by oxidation. Catalyzes the reversible oxidation-reduction of methionine sulfoxide in proteins to methionine.</text>
</comment>
<evidence type="ECO:0000256" key="1">
    <source>
        <dbReference type="ARBA" id="ARBA00023002"/>
    </source>
</evidence>
<organism evidence="7 8">
    <name type="scientific">Pandoraea capi</name>
    <dbReference type="NCBI Taxonomy" id="2508286"/>
    <lineage>
        <taxon>Bacteria</taxon>
        <taxon>Pseudomonadati</taxon>
        <taxon>Pseudomonadota</taxon>
        <taxon>Betaproteobacteria</taxon>
        <taxon>Burkholderiales</taxon>
        <taxon>Burkholderiaceae</taxon>
        <taxon>Pandoraea</taxon>
    </lineage>
</organism>